<keyword evidence="2 7" id="KW-0533">Nickel</keyword>
<organism evidence="10 11">
    <name type="scientific">Methylomonas rapida</name>
    <dbReference type="NCBI Taxonomy" id="2963939"/>
    <lineage>
        <taxon>Bacteria</taxon>
        <taxon>Pseudomonadati</taxon>
        <taxon>Pseudomonadota</taxon>
        <taxon>Gammaproteobacteria</taxon>
        <taxon>Methylococcales</taxon>
        <taxon>Methylococcaceae</taxon>
        <taxon>Methylomonas</taxon>
    </lineage>
</organism>
<gene>
    <name evidence="10" type="primary">nikR</name>
    <name evidence="10" type="ORF">NM686_001750</name>
</gene>
<feature type="domain" description="Transcription factor NikR nickel binding C-terminal" evidence="9">
    <location>
        <begin position="55"/>
        <end position="128"/>
    </location>
</feature>
<evidence type="ECO:0000259" key="9">
    <source>
        <dbReference type="Pfam" id="PF08753"/>
    </source>
</evidence>
<dbReference type="Gene3D" id="1.10.1220.10">
    <property type="entry name" value="Met repressor-like"/>
    <property type="match status" value="1"/>
</dbReference>
<dbReference type="InterPro" id="IPR010985">
    <property type="entry name" value="Ribbon_hlx_hlx"/>
</dbReference>
<dbReference type="InterPro" id="IPR014864">
    <property type="entry name" value="TF_NikR_Ni-bd_C"/>
</dbReference>
<feature type="binding site" evidence="7">
    <location>
        <position position="88"/>
    </location>
    <ligand>
        <name>Ni(2+)</name>
        <dbReference type="ChEBI" id="CHEBI:49786"/>
    </ligand>
</feature>
<evidence type="ECO:0000313" key="11">
    <source>
        <dbReference type="Proteomes" id="UP001162780"/>
    </source>
</evidence>
<evidence type="ECO:0000256" key="1">
    <source>
        <dbReference type="ARBA" id="ARBA00008478"/>
    </source>
</evidence>
<feature type="binding site" evidence="7">
    <location>
        <position position="96"/>
    </location>
    <ligand>
        <name>Ni(2+)</name>
        <dbReference type="ChEBI" id="CHEBI:49786"/>
    </ligand>
</feature>
<comment type="similarity">
    <text evidence="1 7">Belongs to the transcriptional regulatory CopG/NikR family.</text>
</comment>
<evidence type="ECO:0000256" key="5">
    <source>
        <dbReference type="ARBA" id="ARBA00023125"/>
    </source>
</evidence>
<dbReference type="NCBIfam" id="NF003381">
    <property type="entry name" value="PRK04460.1"/>
    <property type="match status" value="1"/>
</dbReference>
<dbReference type="InterPro" id="IPR027271">
    <property type="entry name" value="Acetolactate_synth/TF_NikR_C"/>
</dbReference>
<dbReference type="Proteomes" id="UP001162780">
    <property type="component" value="Chromosome"/>
</dbReference>
<comment type="function">
    <text evidence="7">Transcriptional regulator.</text>
</comment>
<feature type="binding site" evidence="7">
    <location>
        <position position="77"/>
    </location>
    <ligand>
        <name>Ni(2+)</name>
        <dbReference type="ChEBI" id="CHEBI:49786"/>
    </ligand>
</feature>
<keyword evidence="4 7" id="KW-0805">Transcription regulation</keyword>
<dbReference type="NCBIfam" id="NF002815">
    <property type="entry name" value="PRK02967.1"/>
    <property type="match status" value="1"/>
</dbReference>
<proteinExistence type="inferred from homology"/>
<accession>A0ABY7GL83</accession>
<dbReference type="SUPFAM" id="SSF47598">
    <property type="entry name" value="Ribbon-helix-helix"/>
    <property type="match status" value="1"/>
</dbReference>
<dbReference type="SUPFAM" id="SSF55021">
    <property type="entry name" value="ACT-like"/>
    <property type="match status" value="1"/>
</dbReference>
<dbReference type="Pfam" id="PF08753">
    <property type="entry name" value="NikR_C"/>
    <property type="match status" value="1"/>
</dbReference>
<evidence type="ECO:0000256" key="6">
    <source>
        <dbReference type="ARBA" id="ARBA00023163"/>
    </source>
</evidence>
<dbReference type="Pfam" id="PF01402">
    <property type="entry name" value="RHH_1"/>
    <property type="match status" value="1"/>
</dbReference>
<name>A0ABY7GL83_9GAMM</name>
<sequence length="147" mass="16852">MERFTISLSDELAANFDAWIQARGYVNRSEAVRDLLRKEIESERLTSDQATHCVASFSYVYNHHERRLAERLTQLQHDAHDLVVCSTHVHLDHHECLESLFLRGETQAVRGFVERISAESGVRHSAVNWVPANLAATDLHTHFHPLT</sequence>
<evidence type="ECO:0000256" key="2">
    <source>
        <dbReference type="ARBA" id="ARBA00022596"/>
    </source>
</evidence>
<dbReference type="Gene3D" id="3.30.70.1150">
    <property type="entry name" value="ACT-like. Chain A, domain 2"/>
    <property type="match status" value="1"/>
</dbReference>
<evidence type="ECO:0000256" key="7">
    <source>
        <dbReference type="HAMAP-Rule" id="MF_00476"/>
    </source>
</evidence>
<protein>
    <recommendedName>
        <fullName evidence="7">Putative nickel-responsive regulator</fullName>
    </recommendedName>
</protein>
<dbReference type="InterPro" id="IPR002145">
    <property type="entry name" value="CopG"/>
</dbReference>
<dbReference type="InterPro" id="IPR013321">
    <property type="entry name" value="Arc_rbn_hlx_hlx"/>
</dbReference>
<evidence type="ECO:0000259" key="8">
    <source>
        <dbReference type="Pfam" id="PF01402"/>
    </source>
</evidence>
<evidence type="ECO:0000256" key="4">
    <source>
        <dbReference type="ARBA" id="ARBA00023015"/>
    </source>
</evidence>
<dbReference type="InterPro" id="IPR050192">
    <property type="entry name" value="CopG/NikR_regulator"/>
</dbReference>
<dbReference type="InterPro" id="IPR045865">
    <property type="entry name" value="ACT-like_dom_sf"/>
</dbReference>
<keyword evidence="11" id="KW-1185">Reference proteome</keyword>
<dbReference type="PANTHER" id="PTHR34719">
    <property type="entry name" value="NICKEL-RESPONSIVE REGULATOR"/>
    <property type="match status" value="1"/>
</dbReference>
<dbReference type="RefSeq" id="WP_255190231.1">
    <property type="nucleotide sequence ID" value="NZ_CP113517.1"/>
</dbReference>
<evidence type="ECO:0000256" key="3">
    <source>
        <dbReference type="ARBA" id="ARBA00022723"/>
    </source>
</evidence>
<reference evidence="10" key="1">
    <citation type="submission" date="2022-11" db="EMBL/GenBank/DDBJ databases">
        <title>Methylomonas rapida sp. nov., Carotenoid-Producing Obligate Methanotrophs with High Growth Characteristics and Biotechnological Potential.</title>
        <authorList>
            <person name="Tikhonova E.N."/>
            <person name="Suleimanov R.Z."/>
            <person name="Miroshnikov K."/>
            <person name="Oshkin I.Y."/>
            <person name="Belova S.E."/>
            <person name="Danilova O.V."/>
            <person name="Ashikhmin A."/>
            <person name="Konopkin A."/>
            <person name="But S.Y."/>
            <person name="Khmelenina V.N."/>
            <person name="Kuznetsov N."/>
            <person name="Pimenov N.V."/>
            <person name="Dedysh S.N."/>
        </authorList>
    </citation>
    <scope>NUCLEOTIDE SEQUENCE</scope>
    <source>
        <strain evidence="10">MP1</strain>
    </source>
</reference>
<comment type="cofactor">
    <cofactor evidence="7">
        <name>Ni(2+)</name>
        <dbReference type="ChEBI" id="CHEBI:49786"/>
    </cofactor>
    <text evidence="7">Binds 1 nickel ion per subunit.</text>
</comment>
<dbReference type="HAMAP" id="MF_00476">
    <property type="entry name" value="NikR"/>
    <property type="match status" value="1"/>
</dbReference>
<feature type="binding site" evidence="7">
    <location>
        <position position="90"/>
    </location>
    <ligand>
        <name>Ni(2+)</name>
        <dbReference type="ChEBI" id="CHEBI:49786"/>
    </ligand>
</feature>
<dbReference type="EMBL" id="CP113517">
    <property type="protein sequence ID" value="WAR45259.1"/>
    <property type="molecule type" value="Genomic_DNA"/>
</dbReference>
<feature type="domain" description="Ribbon-helix-helix protein CopG" evidence="8">
    <location>
        <begin position="2"/>
        <end position="41"/>
    </location>
</feature>
<dbReference type="CDD" id="cd22231">
    <property type="entry name" value="RHH_NikR_HicB-like"/>
    <property type="match status" value="1"/>
</dbReference>
<keyword evidence="3 7" id="KW-0479">Metal-binding</keyword>
<keyword evidence="5 7" id="KW-0238">DNA-binding</keyword>
<dbReference type="PANTHER" id="PTHR34719:SF2">
    <property type="entry name" value="NICKEL-RESPONSIVE REGULATOR"/>
    <property type="match status" value="1"/>
</dbReference>
<keyword evidence="6 7" id="KW-0804">Transcription</keyword>
<evidence type="ECO:0000313" key="10">
    <source>
        <dbReference type="EMBL" id="WAR45259.1"/>
    </source>
</evidence>
<dbReference type="InterPro" id="IPR022988">
    <property type="entry name" value="Ni_resp_reg_NikR"/>
</dbReference>